<evidence type="ECO:0000313" key="2">
    <source>
        <dbReference type="Proteomes" id="UP000054248"/>
    </source>
</evidence>
<evidence type="ECO:0008006" key="3">
    <source>
        <dbReference type="Google" id="ProtNLM"/>
    </source>
</evidence>
<dbReference type="HOGENOM" id="CLU_582916_0_0_1"/>
<accession>A0A0C3QJB8</accession>
<name>A0A0C3QJB8_9AGAM</name>
<organism evidence="1 2">
    <name type="scientific">Tulasnella calospora MUT 4182</name>
    <dbReference type="NCBI Taxonomy" id="1051891"/>
    <lineage>
        <taxon>Eukaryota</taxon>
        <taxon>Fungi</taxon>
        <taxon>Dikarya</taxon>
        <taxon>Basidiomycota</taxon>
        <taxon>Agaricomycotina</taxon>
        <taxon>Agaricomycetes</taxon>
        <taxon>Cantharellales</taxon>
        <taxon>Tulasnellaceae</taxon>
        <taxon>Tulasnella</taxon>
    </lineage>
</organism>
<keyword evidence="2" id="KW-1185">Reference proteome</keyword>
<reference evidence="2" key="2">
    <citation type="submission" date="2015-01" db="EMBL/GenBank/DDBJ databases">
        <title>Evolutionary Origins and Diversification of the Mycorrhizal Mutualists.</title>
        <authorList>
            <consortium name="DOE Joint Genome Institute"/>
            <consortium name="Mycorrhizal Genomics Consortium"/>
            <person name="Kohler A."/>
            <person name="Kuo A."/>
            <person name="Nagy L.G."/>
            <person name="Floudas D."/>
            <person name="Copeland A."/>
            <person name="Barry K.W."/>
            <person name="Cichocki N."/>
            <person name="Veneault-Fourrey C."/>
            <person name="LaButti K."/>
            <person name="Lindquist E.A."/>
            <person name="Lipzen A."/>
            <person name="Lundell T."/>
            <person name="Morin E."/>
            <person name="Murat C."/>
            <person name="Riley R."/>
            <person name="Ohm R."/>
            <person name="Sun H."/>
            <person name="Tunlid A."/>
            <person name="Henrissat B."/>
            <person name="Grigoriev I.V."/>
            <person name="Hibbett D.S."/>
            <person name="Martin F."/>
        </authorList>
    </citation>
    <scope>NUCLEOTIDE SEQUENCE [LARGE SCALE GENOMIC DNA]</scope>
    <source>
        <strain evidence="2">MUT 4182</strain>
    </source>
</reference>
<dbReference type="OrthoDB" id="3034442at2759"/>
<reference evidence="1 2" key="1">
    <citation type="submission" date="2014-04" db="EMBL/GenBank/DDBJ databases">
        <authorList>
            <consortium name="DOE Joint Genome Institute"/>
            <person name="Kuo A."/>
            <person name="Girlanda M."/>
            <person name="Perotto S."/>
            <person name="Kohler A."/>
            <person name="Nagy L.G."/>
            <person name="Floudas D."/>
            <person name="Copeland A."/>
            <person name="Barry K.W."/>
            <person name="Cichocki N."/>
            <person name="Veneault-Fourrey C."/>
            <person name="LaButti K."/>
            <person name="Lindquist E.A."/>
            <person name="Lipzen A."/>
            <person name="Lundell T."/>
            <person name="Morin E."/>
            <person name="Murat C."/>
            <person name="Sun H."/>
            <person name="Tunlid A."/>
            <person name="Henrissat B."/>
            <person name="Grigoriev I.V."/>
            <person name="Hibbett D.S."/>
            <person name="Martin F."/>
            <person name="Nordberg H.P."/>
            <person name="Cantor M.N."/>
            <person name="Hua S.X."/>
        </authorList>
    </citation>
    <scope>NUCLEOTIDE SEQUENCE [LARGE SCALE GENOMIC DNA]</scope>
    <source>
        <strain evidence="1 2">MUT 4182</strain>
    </source>
</reference>
<dbReference type="AlphaFoldDB" id="A0A0C3QJB8"/>
<gene>
    <name evidence="1" type="ORF">M407DRAFT_23588</name>
</gene>
<sequence>MLDLPDELLVAILLSLNLETIFNTRRTVNDGLQSTESLDHPVRSATRGVRAMRLEKLVQRALVNLGAFDPSSHLVCTDLDAITPGQFDLLRYPEPGFIGEGRRIALHVETDSDALAFTIAVTYYSSASDWDSNDACRSVWLVKLEELGRFNMTHRSIFPLVYPEDFGNNSFVMKGDLLLRGTDHQYVRVFEIFDYLNCSNHQLRRGLVVLPREGSLPQVDAIRIMPYDGFLVVASGILQLFNIQKLSDMASTSLHMSSGLEYPLWIYKFEPCIPGCLPAITPPHLAFRRLKDPSFGLRIQANSIFLSASFPSEAFNILNVYEIVMERQADGMKALMGSHRVWYDRGAELLLPYLTTFKVSGSKNVIGELAETGLYGSSFAIVRPPIKSVPQRCGNSLREDMPAAAGVAIAALVKCRNCAYESPLNSFPRKRRGNGYVKTCASCTKKQNQYHANTNAKRKEKPGTETERP</sequence>
<proteinExistence type="predicted"/>
<dbReference type="Proteomes" id="UP000054248">
    <property type="component" value="Unassembled WGS sequence"/>
</dbReference>
<protein>
    <recommendedName>
        <fullName evidence="3">F-box domain-containing protein</fullName>
    </recommendedName>
</protein>
<evidence type="ECO:0000313" key="1">
    <source>
        <dbReference type="EMBL" id="KIO27171.1"/>
    </source>
</evidence>
<dbReference type="EMBL" id="KN823013">
    <property type="protein sequence ID" value="KIO27171.1"/>
    <property type="molecule type" value="Genomic_DNA"/>
</dbReference>